<keyword evidence="2 5" id="KW-0812">Transmembrane</keyword>
<evidence type="ECO:0000313" key="8">
    <source>
        <dbReference type="Proteomes" id="UP001201262"/>
    </source>
</evidence>
<evidence type="ECO:0000256" key="1">
    <source>
        <dbReference type="ARBA" id="ARBA00004141"/>
    </source>
</evidence>
<feature type="transmembrane region" description="Helical" evidence="5">
    <location>
        <begin position="6"/>
        <end position="24"/>
    </location>
</feature>
<organism evidence="7 8">
    <name type="scientific">Talaromyces proteolyticus</name>
    <dbReference type="NCBI Taxonomy" id="1131652"/>
    <lineage>
        <taxon>Eukaryota</taxon>
        <taxon>Fungi</taxon>
        <taxon>Dikarya</taxon>
        <taxon>Ascomycota</taxon>
        <taxon>Pezizomycotina</taxon>
        <taxon>Eurotiomycetes</taxon>
        <taxon>Eurotiomycetidae</taxon>
        <taxon>Eurotiales</taxon>
        <taxon>Trichocomaceae</taxon>
        <taxon>Talaromyces</taxon>
        <taxon>Talaromyces sect. Bacilispori</taxon>
    </lineage>
</organism>
<dbReference type="GO" id="GO:0016020">
    <property type="term" value="C:membrane"/>
    <property type="evidence" value="ECO:0007669"/>
    <property type="project" value="UniProtKB-SubCell"/>
</dbReference>
<evidence type="ECO:0000256" key="4">
    <source>
        <dbReference type="ARBA" id="ARBA00023136"/>
    </source>
</evidence>
<reference evidence="7" key="1">
    <citation type="submission" date="2021-12" db="EMBL/GenBank/DDBJ databases">
        <title>Convergent genome expansion in fungi linked to evolution of root-endophyte symbiosis.</title>
        <authorList>
            <consortium name="DOE Joint Genome Institute"/>
            <person name="Ke Y.-H."/>
            <person name="Bonito G."/>
            <person name="Liao H.-L."/>
            <person name="Looney B."/>
            <person name="Rojas-Flechas A."/>
            <person name="Nash J."/>
            <person name="Hameed K."/>
            <person name="Schadt C."/>
            <person name="Martin F."/>
            <person name="Crous P.W."/>
            <person name="Miettinen O."/>
            <person name="Magnuson J.K."/>
            <person name="Labbe J."/>
            <person name="Jacobson D."/>
            <person name="Doktycz M.J."/>
            <person name="Veneault-Fourrey C."/>
            <person name="Kuo A."/>
            <person name="Mondo S."/>
            <person name="Calhoun S."/>
            <person name="Riley R."/>
            <person name="Ohm R."/>
            <person name="LaButti K."/>
            <person name="Andreopoulos B."/>
            <person name="Pangilinan J."/>
            <person name="Nolan M."/>
            <person name="Tritt A."/>
            <person name="Clum A."/>
            <person name="Lipzen A."/>
            <person name="Daum C."/>
            <person name="Barry K."/>
            <person name="Grigoriev I.V."/>
            <person name="Vilgalys R."/>
        </authorList>
    </citation>
    <scope>NUCLEOTIDE SEQUENCE</scope>
    <source>
        <strain evidence="7">PMI_201</strain>
    </source>
</reference>
<keyword evidence="4 5" id="KW-0472">Membrane</keyword>
<dbReference type="Pfam" id="PF14378">
    <property type="entry name" value="PAP2_3"/>
    <property type="match status" value="3"/>
</dbReference>
<feature type="domain" description="Inositolphosphotransferase Aur1/Ipt1" evidence="6">
    <location>
        <begin position="165"/>
        <end position="221"/>
    </location>
</feature>
<dbReference type="AlphaFoldDB" id="A0AAD4KW28"/>
<accession>A0AAD4KW28</accession>
<feature type="transmembrane region" description="Helical" evidence="5">
    <location>
        <begin position="324"/>
        <end position="341"/>
    </location>
</feature>
<dbReference type="EMBL" id="JAJTJA010000004">
    <property type="protein sequence ID" value="KAH8701056.1"/>
    <property type="molecule type" value="Genomic_DNA"/>
</dbReference>
<feature type="domain" description="Inositolphosphotransferase Aur1/Ipt1" evidence="6">
    <location>
        <begin position="366"/>
        <end position="409"/>
    </location>
</feature>
<comment type="caution">
    <text evidence="7">The sequence shown here is derived from an EMBL/GenBank/DDBJ whole genome shotgun (WGS) entry which is preliminary data.</text>
</comment>
<proteinExistence type="predicted"/>
<keyword evidence="3 5" id="KW-1133">Transmembrane helix</keyword>
<evidence type="ECO:0000313" key="7">
    <source>
        <dbReference type="EMBL" id="KAH8701056.1"/>
    </source>
</evidence>
<feature type="transmembrane region" description="Helical" evidence="5">
    <location>
        <begin position="369"/>
        <end position="391"/>
    </location>
</feature>
<feature type="transmembrane region" description="Helical" evidence="5">
    <location>
        <begin position="397"/>
        <end position="418"/>
    </location>
</feature>
<dbReference type="PANTHER" id="PTHR31310:SF7">
    <property type="entry name" value="PA-PHOSPHATASE RELATED-FAMILY PROTEIN DDB_G0268928"/>
    <property type="match status" value="1"/>
</dbReference>
<evidence type="ECO:0000259" key="6">
    <source>
        <dbReference type="Pfam" id="PF14378"/>
    </source>
</evidence>
<dbReference type="PANTHER" id="PTHR31310">
    <property type="match status" value="1"/>
</dbReference>
<comment type="subcellular location">
    <subcellularLocation>
        <location evidence="1">Membrane</location>
        <topology evidence="1">Multi-pass membrane protein</topology>
    </subcellularLocation>
</comment>
<feature type="domain" description="Inositolphosphotransferase Aur1/Ipt1" evidence="6">
    <location>
        <begin position="245"/>
        <end position="336"/>
    </location>
</feature>
<dbReference type="GeneID" id="70248399"/>
<dbReference type="Proteomes" id="UP001201262">
    <property type="component" value="Unassembled WGS sequence"/>
</dbReference>
<feature type="transmembrane region" description="Helical" evidence="5">
    <location>
        <begin position="252"/>
        <end position="270"/>
    </location>
</feature>
<dbReference type="InterPro" id="IPR052185">
    <property type="entry name" value="IPC_Synthase-Related"/>
</dbReference>
<sequence>MGVGGILEPLTVIVLLFGGTWINRETHGSRRCPRISQSRLHHKQSLLSTEEYKTKSRNDVFDPENITDKDEALVNRPLSPSLLVQDEEQWRKRTVGSGLYKIEIHTPNTAVFRCRMLSRLLRRFPFLVECWYWALVYWTYQLGRAFTAVTLKENTVDVAREHALQVIRVEQSLGIFFELDIQQFFLRHPLLMSWTNWIYSFIHIPGTIAFLVWLYYYTTTRNSLDHQMPSPLNHGVDGSPPGPPLYAARRRTLAVCNLLAFIVFTLWPCMPPRLLSDSQVPGQIGELSRSYGFVDTVHGKNGAGSVWTENRFCNQYAAMPSLHFGYSLMIGLTIMTIPLPPKHRRSKAMQMPLSSRISIRLALPSWRRMLCLALGVAYPLTILAAIIATANHFILDAVAGTIVCVLGWWANPVLLNLLPLEDHFLWILRLHKPERRVIDVYERAEQQGDDGTMAHATFIE</sequence>
<dbReference type="InterPro" id="IPR026841">
    <property type="entry name" value="Aur1/Ipt1"/>
</dbReference>
<feature type="transmembrane region" description="Helical" evidence="5">
    <location>
        <begin position="197"/>
        <end position="218"/>
    </location>
</feature>
<dbReference type="RefSeq" id="XP_046074762.1">
    <property type="nucleotide sequence ID" value="XM_046218112.1"/>
</dbReference>
<feature type="transmembrane region" description="Helical" evidence="5">
    <location>
        <begin position="120"/>
        <end position="140"/>
    </location>
</feature>
<name>A0AAD4KW28_9EURO</name>
<evidence type="ECO:0000256" key="2">
    <source>
        <dbReference type="ARBA" id="ARBA00022692"/>
    </source>
</evidence>
<dbReference type="CDD" id="cd03386">
    <property type="entry name" value="PAP2_Aur1_like"/>
    <property type="match status" value="1"/>
</dbReference>
<evidence type="ECO:0000256" key="5">
    <source>
        <dbReference type="SAM" id="Phobius"/>
    </source>
</evidence>
<keyword evidence="8" id="KW-1185">Reference proteome</keyword>
<gene>
    <name evidence="7" type="ORF">BGW36DRAFT_395990</name>
</gene>
<protein>
    <submittedName>
        <fullName evidence="7">Integral membrane protein</fullName>
    </submittedName>
</protein>
<evidence type="ECO:0000256" key="3">
    <source>
        <dbReference type="ARBA" id="ARBA00022989"/>
    </source>
</evidence>